<organism evidence="2 3">
    <name type="scientific">Thalassotalea fonticola</name>
    <dbReference type="NCBI Taxonomy" id="3065649"/>
    <lineage>
        <taxon>Bacteria</taxon>
        <taxon>Pseudomonadati</taxon>
        <taxon>Pseudomonadota</taxon>
        <taxon>Gammaproteobacteria</taxon>
        <taxon>Alteromonadales</taxon>
        <taxon>Colwelliaceae</taxon>
        <taxon>Thalassotalea</taxon>
    </lineage>
</organism>
<protein>
    <submittedName>
        <fullName evidence="2">Uncharacterized protein</fullName>
    </submittedName>
</protein>
<accession>A0ABZ0GKI5</accession>
<evidence type="ECO:0000256" key="1">
    <source>
        <dbReference type="SAM" id="Phobius"/>
    </source>
</evidence>
<reference evidence="2 3" key="1">
    <citation type="submission" date="2023-09" db="EMBL/GenBank/DDBJ databases">
        <authorList>
            <person name="Qi X."/>
        </authorList>
    </citation>
    <scope>NUCLEOTIDE SEQUENCE [LARGE SCALE GENOMIC DNA]</scope>
    <source>
        <strain evidence="2 3">S1-1</strain>
    </source>
</reference>
<evidence type="ECO:0000313" key="2">
    <source>
        <dbReference type="EMBL" id="WOH36392.1"/>
    </source>
</evidence>
<gene>
    <name evidence="2" type="ORF">RI844_13545</name>
</gene>
<dbReference type="RefSeq" id="WP_348395205.1">
    <property type="nucleotide sequence ID" value="NZ_CP136600.1"/>
</dbReference>
<evidence type="ECO:0000313" key="3">
    <source>
        <dbReference type="Proteomes" id="UP001301442"/>
    </source>
</evidence>
<proteinExistence type="predicted"/>
<dbReference type="EMBL" id="CP136600">
    <property type="protein sequence ID" value="WOH36392.1"/>
    <property type="molecule type" value="Genomic_DNA"/>
</dbReference>
<keyword evidence="1" id="KW-1133">Transmembrane helix</keyword>
<sequence length="127" mass="15086">MNPDYTKYTLVELYDVKDNIDNESYPERYDSLLNEIRKRELNPEKEPEPQKLNKINKAYITRFLMFLCIPFFSWQLINAYKYGSIHFKNDHVYHLNTQPAGFYMAVFIHVICLVIALRTVFKGLGAK</sequence>
<keyword evidence="1" id="KW-0472">Membrane</keyword>
<feature type="transmembrane region" description="Helical" evidence="1">
    <location>
        <begin position="59"/>
        <end position="80"/>
    </location>
</feature>
<feature type="transmembrane region" description="Helical" evidence="1">
    <location>
        <begin position="100"/>
        <end position="121"/>
    </location>
</feature>
<dbReference type="Proteomes" id="UP001301442">
    <property type="component" value="Chromosome"/>
</dbReference>
<keyword evidence="3" id="KW-1185">Reference proteome</keyword>
<keyword evidence="1" id="KW-0812">Transmembrane</keyword>
<name>A0ABZ0GKI5_9GAMM</name>